<keyword evidence="1" id="KW-0472">Membrane</keyword>
<dbReference type="AlphaFoldDB" id="A0A432GA29"/>
<accession>A0A432GA29</accession>
<gene>
    <name evidence="2" type="ORF">DSY97_03690</name>
</gene>
<comment type="caution">
    <text evidence="2">The sequence shown here is derived from an EMBL/GenBank/DDBJ whole genome shotgun (WGS) entry which is preliminary data.</text>
</comment>
<sequence>MHRKRGLNGDFHDLLNLDSLVDIVSNNVGILVILAVFMAMFSLLEKNEQVISKTQSTENIEKLKIPWSHVSQKNILLIFLRSDRLLYLDRTLVYQRLKKYLSGSEPLPKHVNLDQFSIELTVGSGHAHCLKFLPSPRAGQWWHQFSQRNGVMKKLMKKYPPEENYFFFWVDPDSFEMFREIRKSLWDLNFEVGWKPIRIETPLRYCSGVGQAREFLPQ</sequence>
<name>A0A432GA29_9DELT</name>
<evidence type="ECO:0000313" key="3">
    <source>
        <dbReference type="Proteomes" id="UP000286801"/>
    </source>
</evidence>
<feature type="transmembrane region" description="Helical" evidence="1">
    <location>
        <begin position="23"/>
        <end position="44"/>
    </location>
</feature>
<reference evidence="2 3" key="1">
    <citation type="submission" date="2018-06" db="EMBL/GenBank/DDBJ databases">
        <title>Combined omics and stable isotope probing to characterize newly discovered Mariana Back-Arc vent microbial communities.</title>
        <authorList>
            <person name="Trembath-Reichert E."/>
            <person name="Huber J.A."/>
        </authorList>
    </citation>
    <scope>NUCLEOTIDE SEQUENCE [LARGE SCALE GENOMIC DNA]</scope>
    <source>
        <strain evidence="2">MAG 63_1</strain>
    </source>
</reference>
<keyword evidence="1" id="KW-1133">Transmembrane helix</keyword>
<evidence type="ECO:0000313" key="2">
    <source>
        <dbReference type="EMBL" id="RTZ80280.1"/>
    </source>
</evidence>
<organism evidence="2 3">
    <name type="scientific">SAR324 cluster bacterium</name>
    <dbReference type="NCBI Taxonomy" id="2024889"/>
    <lineage>
        <taxon>Bacteria</taxon>
        <taxon>Deltaproteobacteria</taxon>
        <taxon>SAR324 cluster</taxon>
    </lineage>
</organism>
<evidence type="ECO:0000256" key="1">
    <source>
        <dbReference type="SAM" id="Phobius"/>
    </source>
</evidence>
<dbReference type="EMBL" id="QNZL01000096">
    <property type="protein sequence ID" value="RTZ80280.1"/>
    <property type="molecule type" value="Genomic_DNA"/>
</dbReference>
<protein>
    <submittedName>
        <fullName evidence="2">Uncharacterized protein</fullName>
    </submittedName>
</protein>
<dbReference type="Proteomes" id="UP000286801">
    <property type="component" value="Unassembled WGS sequence"/>
</dbReference>
<keyword evidence="1" id="KW-0812">Transmembrane</keyword>
<proteinExistence type="predicted"/>